<dbReference type="AlphaFoldDB" id="A0A430QBS8"/>
<name>A0A430QBS8_SCHBO</name>
<evidence type="ECO:0000313" key="1">
    <source>
        <dbReference type="EMBL" id="RTG85135.1"/>
    </source>
</evidence>
<accession>A0A430QBS8</accession>
<proteinExistence type="predicted"/>
<gene>
    <name evidence="1" type="ORF">DC041_0011660</name>
</gene>
<dbReference type="Proteomes" id="UP000290809">
    <property type="component" value="Unassembled WGS sequence"/>
</dbReference>
<comment type="caution">
    <text evidence="1">The sequence shown here is derived from an EMBL/GenBank/DDBJ whole genome shotgun (WGS) entry which is preliminary data.</text>
</comment>
<dbReference type="EMBL" id="QMKO01002031">
    <property type="protein sequence ID" value="RTG85135.1"/>
    <property type="molecule type" value="Genomic_DNA"/>
</dbReference>
<organism evidence="1 2">
    <name type="scientific">Schistosoma bovis</name>
    <name type="common">Blood fluke</name>
    <dbReference type="NCBI Taxonomy" id="6184"/>
    <lineage>
        <taxon>Eukaryota</taxon>
        <taxon>Metazoa</taxon>
        <taxon>Spiralia</taxon>
        <taxon>Lophotrochozoa</taxon>
        <taxon>Platyhelminthes</taxon>
        <taxon>Trematoda</taxon>
        <taxon>Digenea</taxon>
        <taxon>Strigeidida</taxon>
        <taxon>Schistosomatoidea</taxon>
        <taxon>Schistosomatidae</taxon>
        <taxon>Schistosoma</taxon>
    </lineage>
</organism>
<reference evidence="1 2" key="1">
    <citation type="journal article" date="2019" name="PLoS Pathog.">
        <title>Genome sequence of the bovine parasite Schistosoma bovis Tanzania.</title>
        <authorList>
            <person name="Oey H."/>
            <person name="Zakrzewski M."/>
            <person name="Gobert G."/>
            <person name="Gravermann K."/>
            <person name="Stoye J."/>
            <person name="Jones M."/>
            <person name="Mcmanus D."/>
            <person name="Krause L."/>
        </authorList>
    </citation>
    <scope>NUCLEOTIDE SEQUENCE [LARGE SCALE GENOMIC DNA]</scope>
    <source>
        <strain evidence="1 2">TAN1997</strain>
    </source>
</reference>
<sequence>MNAKPHIYQYDLSKRSYNGKTLNLSNDEHKVPTRNNESNIHSLFNYLRPLKYQTPTQFVSQYELPTPEDPESSQYKFSDNSLKVISIQIRRLRGICSYLSKNIDCPVVYEIFGRCVSKGNAFTNIPGISFVLQENDNKQTVQTINCALYDFDEILPDIRVGNIYRCAGRYHCQKYIFQCFNIEELNEDEVHLMESIQYQSNLELTELTKPRNFTQKVSRVIWRPNSIANSSTITFPTEYRHFTAAINKKI</sequence>
<evidence type="ECO:0000313" key="2">
    <source>
        <dbReference type="Proteomes" id="UP000290809"/>
    </source>
</evidence>
<keyword evidence="2" id="KW-1185">Reference proteome</keyword>
<protein>
    <submittedName>
        <fullName evidence="1">Spermatogenesis-associated protein 22</fullName>
    </submittedName>
</protein>